<feature type="transmembrane region" description="Helical" evidence="2">
    <location>
        <begin position="49"/>
        <end position="66"/>
    </location>
</feature>
<feature type="transmembrane region" description="Helical" evidence="2">
    <location>
        <begin position="126"/>
        <end position="148"/>
    </location>
</feature>
<keyword evidence="4" id="KW-1185">Reference proteome</keyword>
<evidence type="ECO:0000313" key="4">
    <source>
        <dbReference type="Proteomes" id="UP001646141"/>
    </source>
</evidence>
<feature type="region of interest" description="Disordered" evidence="1">
    <location>
        <begin position="159"/>
        <end position="192"/>
    </location>
</feature>
<protein>
    <recommendedName>
        <fullName evidence="5">Trp biosynthesis-associated membrane protein</fullName>
    </recommendedName>
</protein>
<name>A0ABS1SRH3_9MICO</name>
<gene>
    <name evidence="3" type="ORF">D3226_12355</name>
</gene>
<dbReference type="Pfam" id="PF09534">
    <property type="entry name" value="Trp_oprn_chp"/>
    <property type="match status" value="1"/>
</dbReference>
<sequence length="192" mass="19197">MSPKLLSLSGIAIVGGAGLLAGAQAWVSFMLDGTHDIEKVTGHALNPALSPVAIAIVAAALALTIAGPIFRRVLGVLVALLGVGLAALTINVLQAPLSAVSGRITELTGIAGGASTTMVVWSQVSVWAWVSLAAGVLAALLGVLVAITGGRWVTGGRKYDAGSAAKSRGGAPDRISDWDALSDGDDPTADIR</sequence>
<reference evidence="3 4" key="1">
    <citation type="submission" date="2018-09" db="EMBL/GenBank/DDBJ databases">
        <title>Comparative genomics of Leucobacter spp.</title>
        <authorList>
            <person name="Reis A.C."/>
            <person name="Kolvenbach B.A."/>
            <person name="Corvini P.F.X."/>
            <person name="Nunes O.C."/>
        </authorList>
    </citation>
    <scope>NUCLEOTIDE SEQUENCE [LARGE SCALE GENOMIC DNA]</scope>
    <source>
        <strain evidence="3 4">L-1</strain>
    </source>
</reference>
<keyword evidence="2" id="KW-0472">Membrane</keyword>
<comment type="caution">
    <text evidence="3">The sequence shown here is derived from an EMBL/GenBank/DDBJ whole genome shotgun (WGS) entry which is preliminary data.</text>
</comment>
<feature type="compositionally biased region" description="Acidic residues" evidence="1">
    <location>
        <begin position="180"/>
        <end position="192"/>
    </location>
</feature>
<dbReference type="EMBL" id="QYAD01000004">
    <property type="protein sequence ID" value="MBL3690735.1"/>
    <property type="molecule type" value="Genomic_DNA"/>
</dbReference>
<feature type="transmembrane region" description="Helical" evidence="2">
    <location>
        <begin position="73"/>
        <end position="93"/>
    </location>
</feature>
<organism evidence="3 4">
    <name type="scientific">Leucobacter chromiireducens subsp. chromiireducens</name>
    <dbReference type="NCBI Taxonomy" id="660067"/>
    <lineage>
        <taxon>Bacteria</taxon>
        <taxon>Bacillati</taxon>
        <taxon>Actinomycetota</taxon>
        <taxon>Actinomycetes</taxon>
        <taxon>Micrococcales</taxon>
        <taxon>Microbacteriaceae</taxon>
        <taxon>Leucobacter</taxon>
    </lineage>
</organism>
<keyword evidence="2" id="KW-1133">Transmembrane helix</keyword>
<dbReference type="RefSeq" id="WP_202382896.1">
    <property type="nucleotide sequence ID" value="NZ_BAAAMA010000010.1"/>
</dbReference>
<dbReference type="Proteomes" id="UP001646141">
    <property type="component" value="Unassembled WGS sequence"/>
</dbReference>
<accession>A0ABS1SRH3</accession>
<keyword evidence="2" id="KW-0812">Transmembrane</keyword>
<evidence type="ECO:0000256" key="2">
    <source>
        <dbReference type="SAM" id="Phobius"/>
    </source>
</evidence>
<evidence type="ECO:0000256" key="1">
    <source>
        <dbReference type="SAM" id="MobiDB-lite"/>
    </source>
</evidence>
<dbReference type="InterPro" id="IPR019051">
    <property type="entry name" value="Trp_biosyn_TM_oprn/chp"/>
</dbReference>
<evidence type="ECO:0008006" key="5">
    <source>
        <dbReference type="Google" id="ProtNLM"/>
    </source>
</evidence>
<proteinExistence type="predicted"/>
<evidence type="ECO:0000313" key="3">
    <source>
        <dbReference type="EMBL" id="MBL3690735.1"/>
    </source>
</evidence>